<protein>
    <submittedName>
        <fullName evidence="6">Dorsal-ventral patterning protein tolloid</fullName>
    </submittedName>
</protein>
<feature type="domain" description="CUB" evidence="5">
    <location>
        <begin position="155"/>
        <end position="314"/>
    </location>
</feature>
<dbReference type="Gene3D" id="2.60.120.290">
    <property type="entry name" value="Spermadhesin, CUB domain"/>
    <property type="match status" value="2"/>
</dbReference>
<keyword evidence="1" id="KW-1015">Disulfide bond</keyword>
<dbReference type="Proteomes" id="UP000198287">
    <property type="component" value="Unassembled WGS sequence"/>
</dbReference>
<evidence type="ECO:0000256" key="4">
    <source>
        <dbReference type="SAM" id="Phobius"/>
    </source>
</evidence>
<evidence type="ECO:0000256" key="2">
    <source>
        <dbReference type="PROSITE-ProRule" id="PRU00059"/>
    </source>
</evidence>
<dbReference type="InterPro" id="IPR035914">
    <property type="entry name" value="Sperma_CUB_dom_sf"/>
</dbReference>
<keyword evidence="7" id="KW-1185">Reference proteome</keyword>
<feature type="region of interest" description="Disordered" evidence="3">
    <location>
        <begin position="1083"/>
        <end position="1113"/>
    </location>
</feature>
<dbReference type="FunFam" id="2.60.120.290:FF:000065">
    <property type="entry name" value="Uncharacterized protein, isoform E"/>
    <property type="match status" value="1"/>
</dbReference>
<dbReference type="OMA" id="DSHENFF"/>
<dbReference type="SMART" id="SM00042">
    <property type="entry name" value="CUB"/>
    <property type="match status" value="1"/>
</dbReference>
<dbReference type="Pfam" id="PF25090">
    <property type="entry name" value="DUF7805"/>
    <property type="match status" value="1"/>
</dbReference>
<dbReference type="EMBL" id="LNIX01000049">
    <property type="protein sequence ID" value="OXA38033.1"/>
    <property type="molecule type" value="Genomic_DNA"/>
</dbReference>
<comment type="caution">
    <text evidence="2">Lacks conserved residue(s) required for the propagation of feature annotation.</text>
</comment>
<feature type="region of interest" description="Disordered" evidence="3">
    <location>
        <begin position="924"/>
        <end position="949"/>
    </location>
</feature>
<evidence type="ECO:0000313" key="6">
    <source>
        <dbReference type="EMBL" id="OXA38033.1"/>
    </source>
</evidence>
<gene>
    <name evidence="6" type="ORF">Fcan01_27232</name>
</gene>
<feature type="compositionally biased region" description="Polar residues" evidence="3">
    <location>
        <begin position="102"/>
        <end position="114"/>
    </location>
</feature>
<accession>A0A226CYK1</accession>
<dbReference type="STRING" id="158441.A0A226CYK1"/>
<feature type="compositionally biased region" description="Low complexity" evidence="3">
    <location>
        <begin position="1085"/>
        <end position="1095"/>
    </location>
</feature>
<feature type="region of interest" description="Disordered" evidence="3">
    <location>
        <begin position="782"/>
        <end position="802"/>
    </location>
</feature>
<dbReference type="CDD" id="cd00041">
    <property type="entry name" value="CUB"/>
    <property type="match status" value="1"/>
</dbReference>
<evidence type="ECO:0000256" key="3">
    <source>
        <dbReference type="SAM" id="MobiDB-lite"/>
    </source>
</evidence>
<dbReference type="PROSITE" id="PS01180">
    <property type="entry name" value="CUB"/>
    <property type="match status" value="1"/>
</dbReference>
<dbReference type="OrthoDB" id="10037824at2759"/>
<feature type="compositionally biased region" description="Polar residues" evidence="3">
    <location>
        <begin position="78"/>
        <end position="90"/>
    </location>
</feature>
<keyword evidence="4" id="KW-0812">Transmembrane</keyword>
<dbReference type="PANTHER" id="PTHR47537:SF8">
    <property type="entry name" value="CUB DOMAIN-CONTAINING PROTEIN"/>
    <property type="match status" value="1"/>
</dbReference>
<dbReference type="InterPro" id="IPR053207">
    <property type="entry name" value="Non-NMDA_GluR_Accessory"/>
</dbReference>
<evidence type="ECO:0000256" key="1">
    <source>
        <dbReference type="ARBA" id="ARBA00023157"/>
    </source>
</evidence>
<dbReference type="AlphaFoldDB" id="A0A226CYK1"/>
<feature type="transmembrane region" description="Helical" evidence="4">
    <location>
        <begin position="1043"/>
        <end position="1067"/>
    </location>
</feature>
<dbReference type="InterPro" id="IPR056707">
    <property type="entry name" value="DUF7805"/>
</dbReference>
<dbReference type="GO" id="GO:0005886">
    <property type="term" value="C:plasma membrane"/>
    <property type="evidence" value="ECO:0007669"/>
    <property type="project" value="TreeGrafter"/>
</dbReference>
<evidence type="ECO:0000313" key="7">
    <source>
        <dbReference type="Proteomes" id="UP000198287"/>
    </source>
</evidence>
<organism evidence="6 7">
    <name type="scientific">Folsomia candida</name>
    <name type="common">Springtail</name>
    <dbReference type="NCBI Taxonomy" id="158441"/>
    <lineage>
        <taxon>Eukaryota</taxon>
        <taxon>Metazoa</taxon>
        <taxon>Ecdysozoa</taxon>
        <taxon>Arthropoda</taxon>
        <taxon>Hexapoda</taxon>
        <taxon>Collembola</taxon>
        <taxon>Entomobryomorpha</taxon>
        <taxon>Isotomoidea</taxon>
        <taxon>Isotomidae</taxon>
        <taxon>Proisotominae</taxon>
        <taxon>Folsomia</taxon>
    </lineage>
</organism>
<feature type="compositionally biased region" description="Basic and acidic residues" evidence="3">
    <location>
        <begin position="1096"/>
        <end position="1106"/>
    </location>
</feature>
<feature type="region of interest" description="Disordered" evidence="3">
    <location>
        <begin position="586"/>
        <end position="617"/>
    </location>
</feature>
<comment type="caution">
    <text evidence="6">The sequence shown here is derived from an EMBL/GenBank/DDBJ whole genome shotgun (WGS) entry which is preliminary data.</text>
</comment>
<keyword evidence="4" id="KW-1133">Transmembrane helix</keyword>
<dbReference type="PANTHER" id="PTHR47537">
    <property type="entry name" value="CUBILIN"/>
    <property type="match status" value="1"/>
</dbReference>
<proteinExistence type="predicted"/>
<evidence type="ECO:0000259" key="5">
    <source>
        <dbReference type="PROSITE" id="PS01180"/>
    </source>
</evidence>
<keyword evidence="4" id="KW-0472">Membrane</keyword>
<sequence length="1113" mass="121907">MFDEVNIGHFVSPSRAGCPDGSLQIAEINRPLTGGKWCGSGSGYAVYFSETSAIALTLGVTYSPDSVPPLGSSNLKFSRGSNATTLTSSPGRKKPGLGDEVTLTSKQPSGTSSSTVDDFEFKIRFKFIPRSLASVRFGTHGNPIERGEVVPGSYCSRDFEACHRRRCRLQSPNYPGLYPRNVSCHYTIRHRAQQPCKHVLLQVSQNKGHKVQLKSVAARVAQVASQLVQEDAIVAWEDCAQGNRDTITIYDGTSTDDPVLLVVCGGGHIPPVTSSSSELLLVFRATPFGNPLEARPSPPYPEPLRGFELDVDVIMVDSESAEYSNVKNNCTFFFVSEPSDKCLLFKPQEHGGNWITGSRGKVTNLRHTISPNTTCRYEFKGTKHEIVWVYFVSYSRSASKDPNVKPVGNCSSRLSIKDGIDLKNEALLGSYCDNELPKLCDHKALQNELRVVRSCTEAESYISAGPRLIIEQTFFEGTALRPINYQFHYEFVSRHSGSDGTCHRSYVLSKMKSKGVIRTTDNVFDFGRGGRANLSCTYTFILGAYEGLKLTLKSSSFGDRPCRTMTDFETGRYICNYLATPSASHPAAGNNTSMGSGGAEKAGNFKGPSSPPPRSEVHLHEYIWPSSPSATNITSHAHCICSNFSSPSPPAPTFTFLGRKVELTFVIDSMGGADSHENFFAHFDYEVVKEAGCRGDNHHMRSESGLISLDSTYIHGVTKNPTCDQYPWLLEARENHSLYLRIPGYPMIEEKVTGSSRSGGTPSVNPTPQIFNYYDNSSSYTSPEYNATSPSSSGGAGSGTSWHTNNHPIDPALLPGLAKFQLDRVCPTTKNRILIYDGDNKLVQKICPASFTSTLAKSPSQIVEIYSEDFGKFHSPLWPAPRARFVIEFVGRELGSYQIKWLELISAKMKTTLKAAQFNYGDEKVTGQTGGGNATTTTDGEQDGLRPGGKPSWDETLSKLFEGQNGDDDPLVIVDSSQFTYSETNYPIRSGVGICTSYCPELRACISDKLWCDGEIHCPISRADESNCDSFWATVNQLLSPAVYIPVVAAALSALCCCGLVILCVAVKRMVLKMRDKGQLSLGIPSTSAPSSRTSTVDRRQRDYFYDPHQPNS</sequence>
<reference evidence="6 7" key="1">
    <citation type="submission" date="2015-12" db="EMBL/GenBank/DDBJ databases">
        <title>The genome of Folsomia candida.</title>
        <authorList>
            <person name="Faddeeva A."/>
            <person name="Derks M.F."/>
            <person name="Anvar Y."/>
            <person name="Smit S."/>
            <person name="Van Straalen N."/>
            <person name="Roelofs D."/>
        </authorList>
    </citation>
    <scope>NUCLEOTIDE SEQUENCE [LARGE SCALE GENOMIC DNA]</scope>
    <source>
        <strain evidence="6 7">VU population</strain>
        <tissue evidence="6">Whole body</tissue>
    </source>
</reference>
<dbReference type="InterPro" id="IPR000859">
    <property type="entry name" value="CUB_dom"/>
</dbReference>
<feature type="region of interest" description="Disordered" evidence="3">
    <location>
        <begin position="78"/>
        <end position="114"/>
    </location>
</feature>
<dbReference type="SUPFAM" id="SSF49854">
    <property type="entry name" value="Spermadhesin, CUB domain"/>
    <property type="match status" value="2"/>
</dbReference>
<name>A0A226CYK1_FOLCA</name>